<dbReference type="Pfam" id="PF00232">
    <property type="entry name" value="Glyco_hydro_1"/>
    <property type="match status" value="1"/>
</dbReference>
<dbReference type="EMBL" id="SMCQ01000011">
    <property type="protein sequence ID" value="TCV98641.1"/>
    <property type="molecule type" value="Genomic_DNA"/>
</dbReference>
<dbReference type="SUPFAM" id="SSF51445">
    <property type="entry name" value="(Trans)glycosidases"/>
    <property type="match status" value="1"/>
</dbReference>
<evidence type="ECO:0000313" key="6">
    <source>
        <dbReference type="Proteomes" id="UP000295515"/>
    </source>
</evidence>
<dbReference type="GO" id="GO:0005829">
    <property type="term" value="C:cytosol"/>
    <property type="evidence" value="ECO:0007669"/>
    <property type="project" value="TreeGrafter"/>
</dbReference>
<keyword evidence="3" id="KW-0326">Glycosidase</keyword>
<evidence type="ECO:0000256" key="2">
    <source>
        <dbReference type="ARBA" id="ARBA00022801"/>
    </source>
</evidence>
<proteinExistence type="inferred from homology"/>
<dbReference type="PRINTS" id="PR00131">
    <property type="entry name" value="GLHYDRLASE1"/>
</dbReference>
<comment type="similarity">
    <text evidence="1 4">Belongs to the glycosyl hydrolase 1 family.</text>
</comment>
<keyword evidence="2" id="KW-0378">Hydrolase</keyword>
<evidence type="ECO:0000256" key="4">
    <source>
        <dbReference type="RuleBase" id="RU003690"/>
    </source>
</evidence>
<comment type="caution">
    <text evidence="5">The sequence shown here is derived from an EMBL/GenBank/DDBJ whole genome shotgun (WGS) entry which is preliminary data.</text>
</comment>
<accession>A0A4R3Z0L4</accession>
<evidence type="ECO:0000256" key="1">
    <source>
        <dbReference type="ARBA" id="ARBA00010838"/>
    </source>
</evidence>
<dbReference type="GO" id="GO:0008422">
    <property type="term" value="F:beta-glucosidase activity"/>
    <property type="evidence" value="ECO:0007669"/>
    <property type="project" value="TreeGrafter"/>
</dbReference>
<dbReference type="PANTHER" id="PTHR10353">
    <property type="entry name" value="GLYCOSYL HYDROLASE"/>
    <property type="match status" value="1"/>
</dbReference>
<sequence length="454" mass="53005">MKPMNKNFLWGSSISGGQCEGGFSSRKETVVDIIPQGRETRFQYLDQPGIYLNRPEGFYPSQAGVEFYENYQEDIALFAKMGLKALRFSILWSRIFLDEKMEVNEEGLMFYDHVIDELLKYGIEPIITTIHFDMPLWVVEKYNGFSNRQTVDLYQKYVETIVNRYHDRVKYWISFCEINVMNHALYMVGGAILKPTDNREQVLHLCAYYKLLANAILVKTCHDIDSTLKVGCEVAGTPCYPLTSLPIDYALMIQNERSNNRYTDVMVKGKFPYYFLKEMQDYQIDMRPEDLQFLKENTLDFIAVSYYKSSLASHEDVQTNPCLDKTAFGWTIDPQGFRIMLNNMYERYEVPIMVVENGLGTYDTLENGQIHDDYRIEYLQKHIEQMELAIQDGVEIIGYLTWSAMDVVSTSEGMMSKRYGFIYVDRQDDGTGSLKRIPKDSFYWYQKLIQEKGE</sequence>
<reference evidence="5 6" key="1">
    <citation type="submission" date="2019-03" db="EMBL/GenBank/DDBJ databases">
        <title>Genomic Encyclopedia of Type Strains, Phase IV (KMG-IV): sequencing the most valuable type-strain genomes for metagenomic binning, comparative biology and taxonomic classification.</title>
        <authorList>
            <person name="Goeker M."/>
        </authorList>
    </citation>
    <scope>NUCLEOTIDE SEQUENCE [LARGE SCALE GENOMIC DNA]</scope>
    <source>
        <strain evidence="5 6">DSM 29487</strain>
    </source>
</reference>
<dbReference type="AlphaFoldDB" id="A0A4R3Z0L4"/>
<organism evidence="5 6">
    <name type="scientific">Longibaculum muris</name>
    <dbReference type="NCBI Taxonomy" id="1796628"/>
    <lineage>
        <taxon>Bacteria</taxon>
        <taxon>Bacillati</taxon>
        <taxon>Bacillota</taxon>
        <taxon>Erysipelotrichia</taxon>
        <taxon>Erysipelotrichales</taxon>
        <taxon>Coprobacillaceae</taxon>
        <taxon>Longibaculum</taxon>
    </lineage>
</organism>
<dbReference type="InterPro" id="IPR017853">
    <property type="entry name" value="GH"/>
</dbReference>
<protein>
    <submittedName>
        <fullName evidence="5">6-phospho-beta-glucosidase</fullName>
    </submittedName>
</protein>
<keyword evidence="6" id="KW-1185">Reference proteome</keyword>
<dbReference type="InterPro" id="IPR001360">
    <property type="entry name" value="Glyco_hydro_1"/>
</dbReference>
<dbReference type="FunFam" id="3.20.20.80:FF:000004">
    <property type="entry name" value="Beta-glucosidase 6-phospho-beta-glucosidase"/>
    <property type="match status" value="1"/>
</dbReference>
<dbReference type="Proteomes" id="UP000295515">
    <property type="component" value="Unassembled WGS sequence"/>
</dbReference>
<evidence type="ECO:0000313" key="5">
    <source>
        <dbReference type="EMBL" id="TCV98641.1"/>
    </source>
</evidence>
<dbReference type="Gene3D" id="3.20.20.80">
    <property type="entry name" value="Glycosidases"/>
    <property type="match status" value="1"/>
</dbReference>
<dbReference type="GO" id="GO:0016052">
    <property type="term" value="P:carbohydrate catabolic process"/>
    <property type="evidence" value="ECO:0007669"/>
    <property type="project" value="TreeGrafter"/>
</dbReference>
<name>A0A4R3Z0L4_9FIRM</name>
<evidence type="ECO:0000256" key="3">
    <source>
        <dbReference type="ARBA" id="ARBA00023295"/>
    </source>
</evidence>
<gene>
    <name evidence="5" type="ORF">EDD60_11148</name>
</gene>
<dbReference type="PANTHER" id="PTHR10353:SF122">
    <property type="entry name" value="6-PHOSPHO-BETA-GLUCOSIDASE ASCB-RELATED"/>
    <property type="match status" value="1"/>
</dbReference>